<comment type="subcellular location">
    <subcellularLocation>
        <location evidence="1">Cell outer membrane</location>
        <topology evidence="1">Multi-pass membrane protein</topology>
    </subcellularLocation>
</comment>
<proteinExistence type="predicted"/>
<dbReference type="AlphaFoldDB" id="A0AAU7YZL0"/>
<dbReference type="Pfam" id="PF07715">
    <property type="entry name" value="Plug"/>
    <property type="match status" value="1"/>
</dbReference>
<name>A0AAU7YZL0_9BACT</name>
<dbReference type="PANTHER" id="PTHR30069">
    <property type="entry name" value="TONB-DEPENDENT OUTER MEMBRANE RECEPTOR"/>
    <property type="match status" value="1"/>
</dbReference>
<dbReference type="GO" id="GO:0044718">
    <property type="term" value="P:siderophore transmembrane transport"/>
    <property type="evidence" value="ECO:0007669"/>
    <property type="project" value="TreeGrafter"/>
</dbReference>
<dbReference type="RefSeq" id="WP_353072013.1">
    <property type="nucleotide sequence ID" value="NZ_CP132938.1"/>
</dbReference>
<keyword evidence="3" id="KW-1134">Transmembrane beta strand</keyword>
<dbReference type="KEGG" id="tgi:RBB81_20935"/>
<reference evidence="10" key="2">
    <citation type="journal article" date="2024" name="Environ. Microbiol.">
        <title>Genome analysis and description of Tunturibacter gen. nov. expands the diversity of Terriglobia in tundra soils.</title>
        <authorList>
            <person name="Messyasz A."/>
            <person name="Mannisto M.K."/>
            <person name="Kerkhof L.J."/>
            <person name="Haggblom M.M."/>
        </authorList>
    </citation>
    <scope>NUCLEOTIDE SEQUENCE</scope>
    <source>
        <strain evidence="10">M8UP39</strain>
    </source>
</reference>
<feature type="chain" id="PRO_5043717207" evidence="7">
    <location>
        <begin position="23"/>
        <end position="1043"/>
    </location>
</feature>
<keyword evidence="7" id="KW-0732">Signal</keyword>
<dbReference type="InterPro" id="IPR057601">
    <property type="entry name" value="Oar-like_b-barrel"/>
</dbReference>
<keyword evidence="10" id="KW-0675">Receptor</keyword>
<reference evidence="10" key="1">
    <citation type="submission" date="2023-08" db="EMBL/GenBank/DDBJ databases">
        <authorList>
            <person name="Messyasz A."/>
            <person name="Mannisto M.K."/>
            <person name="Kerkhof L.J."/>
            <person name="Haggblom M."/>
        </authorList>
    </citation>
    <scope>NUCLEOTIDE SEQUENCE</scope>
    <source>
        <strain evidence="10">M8UP39</strain>
    </source>
</reference>
<gene>
    <name evidence="10" type="ORF">RBB81_20935</name>
</gene>
<dbReference type="Gene3D" id="2.60.40.1120">
    <property type="entry name" value="Carboxypeptidase-like, regulatory domain"/>
    <property type="match status" value="1"/>
</dbReference>
<dbReference type="InterPro" id="IPR036942">
    <property type="entry name" value="Beta-barrel_TonB_sf"/>
</dbReference>
<evidence type="ECO:0000256" key="6">
    <source>
        <dbReference type="ARBA" id="ARBA00023237"/>
    </source>
</evidence>
<dbReference type="EMBL" id="CP132938">
    <property type="protein sequence ID" value="XCB22018.1"/>
    <property type="molecule type" value="Genomic_DNA"/>
</dbReference>
<sequence>MKDFCTLRLLLLIFCATTFVIAQSTDATISGLVIDSSGKVIVGAEIEVLNETTGVRYDNETNGAGVYTLSILPPGQYRVQVSKVGFKTLIKPDIVLNVQSAVALNFTLPVGAASESITVEAGASRINTTDASVSTVIDRKFVENTPLNGRSFQDLISLTPGAVTQSPQNGGTVGANGDFSINGQRTESNSYIVDGVSGNTNPGNTGGLGVTGNGTIGASTALGTTQSLISVDALQEFRVESSSYSAEYGQSPGGQFLLLTRSGTNAFHGTAFDYLRNNYFDANDWFGDHYGTPIPALRQNDFGGTIGGHLWIPRVYDGKDKTFFFASYEGLRLTQPQAASIEYVPDVALRQSAAPALQGLLSAFPLPSAGGIDYGNLAQFIEPYSLPGRIDSTSIRVDHTLGPKLVLFFRFSDTPSSVSSRNLSSLSQTSLNTQTYTLGATSQLSERASNQFRLGYSRGNTVLATTLDSFGGATPSNAAAQVGTGMYRNPATLLLLNFAGVGSSLLNAGTSGVGDRDWNLVDTFSWSLGHHQLKVGVNYRRRKELQSSSTPLVEALYYNSAAIQTNQATVMLLEQIVNPTPVLSNTAAFAEDAWHLNSRLNLTAGVRWEIDPAPNDEHGNDAYTLLGSVSNPSSLSVAPRGTPLWQTYWFNFAPRLGAAWIVHNSPGWETVLRFGVGVFFDTLNEAATNGFGALGFSARQESFGGALPVTAAQLNFAPTATPPYTSQGIYAFPAHLQAPYTLQWNTALEQALGKTQSVTVSYVGASGRRLLATQTLSLGALNPDFGTVYTMPGNVTSNYQALQLQFQRNVSHGLQALASYTWSHAIDDGSSYSQIPLSRGDSDFDVRNNFSGALSWDIPGPKHGGTLKGLFGSWGTDARLLVRSAFPINLLGNSLFDPSTGESYYSGVNFIPGRPTFLYGPQYPGGRAINGGPSAPASTAAFVLPSGTDTGNAPRNFVRGFGATQVNLALRRSFPLSGAVHIQFRAEAFNVLNHPNFGYVDPTLTDATFGQATQTLNQSLGTMAAQYQQGGPRSMQFALKLVF</sequence>
<evidence type="ECO:0000256" key="3">
    <source>
        <dbReference type="ARBA" id="ARBA00022452"/>
    </source>
</evidence>
<dbReference type="Gene3D" id="2.40.170.20">
    <property type="entry name" value="TonB-dependent receptor, beta-barrel domain"/>
    <property type="match status" value="1"/>
</dbReference>
<keyword evidence="4" id="KW-0812">Transmembrane</keyword>
<dbReference type="InterPro" id="IPR037066">
    <property type="entry name" value="Plug_dom_sf"/>
</dbReference>
<dbReference type="SUPFAM" id="SSF56935">
    <property type="entry name" value="Porins"/>
    <property type="match status" value="1"/>
</dbReference>
<dbReference type="PANTHER" id="PTHR30069:SF46">
    <property type="entry name" value="OAR PROTEIN"/>
    <property type="match status" value="1"/>
</dbReference>
<dbReference type="GO" id="GO:0009279">
    <property type="term" value="C:cell outer membrane"/>
    <property type="evidence" value="ECO:0007669"/>
    <property type="project" value="UniProtKB-SubCell"/>
</dbReference>
<dbReference type="InterPro" id="IPR008969">
    <property type="entry name" value="CarboxyPept-like_regulatory"/>
</dbReference>
<evidence type="ECO:0000256" key="5">
    <source>
        <dbReference type="ARBA" id="ARBA00023136"/>
    </source>
</evidence>
<dbReference type="GO" id="GO:0015344">
    <property type="term" value="F:siderophore uptake transmembrane transporter activity"/>
    <property type="evidence" value="ECO:0007669"/>
    <property type="project" value="TreeGrafter"/>
</dbReference>
<dbReference type="Pfam" id="PF13620">
    <property type="entry name" value="CarboxypepD_reg"/>
    <property type="match status" value="1"/>
</dbReference>
<evidence type="ECO:0000256" key="2">
    <source>
        <dbReference type="ARBA" id="ARBA00022448"/>
    </source>
</evidence>
<dbReference type="Gene3D" id="2.170.130.10">
    <property type="entry name" value="TonB-dependent receptor, plug domain"/>
    <property type="match status" value="1"/>
</dbReference>
<protein>
    <submittedName>
        <fullName evidence="10">TonB-dependent receptor</fullName>
    </submittedName>
</protein>
<feature type="domain" description="TonB-dependent transporter Oar-like beta-barrel" evidence="9">
    <location>
        <begin position="260"/>
        <end position="352"/>
    </location>
</feature>
<accession>A0AAU7YZL0</accession>
<dbReference type="SUPFAM" id="SSF49464">
    <property type="entry name" value="Carboxypeptidase regulatory domain-like"/>
    <property type="match status" value="1"/>
</dbReference>
<evidence type="ECO:0000259" key="8">
    <source>
        <dbReference type="Pfam" id="PF07715"/>
    </source>
</evidence>
<evidence type="ECO:0000256" key="1">
    <source>
        <dbReference type="ARBA" id="ARBA00004571"/>
    </source>
</evidence>
<evidence type="ECO:0000259" key="9">
    <source>
        <dbReference type="Pfam" id="PF25183"/>
    </source>
</evidence>
<feature type="domain" description="TonB-dependent transporter Oar-like beta-barrel" evidence="9">
    <location>
        <begin position="354"/>
        <end position="1019"/>
    </location>
</feature>
<dbReference type="InterPro" id="IPR012910">
    <property type="entry name" value="Plug_dom"/>
</dbReference>
<organism evidence="10">
    <name type="scientific">Tunturiibacter gelidiferens</name>
    <dbReference type="NCBI Taxonomy" id="3069689"/>
    <lineage>
        <taxon>Bacteria</taxon>
        <taxon>Pseudomonadati</taxon>
        <taxon>Acidobacteriota</taxon>
        <taxon>Terriglobia</taxon>
        <taxon>Terriglobales</taxon>
        <taxon>Acidobacteriaceae</taxon>
        <taxon>Tunturiibacter</taxon>
    </lineage>
</organism>
<evidence type="ECO:0000256" key="7">
    <source>
        <dbReference type="SAM" id="SignalP"/>
    </source>
</evidence>
<feature type="signal peptide" evidence="7">
    <location>
        <begin position="1"/>
        <end position="22"/>
    </location>
</feature>
<dbReference type="Pfam" id="PF25183">
    <property type="entry name" value="OMP_b-brl_4"/>
    <property type="match status" value="2"/>
</dbReference>
<dbReference type="InterPro" id="IPR039426">
    <property type="entry name" value="TonB-dep_rcpt-like"/>
</dbReference>
<evidence type="ECO:0000256" key="4">
    <source>
        <dbReference type="ARBA" id="ARBA00022692"/>
    </source>
</evidence>
<evidence type="ECO:0000313" key="10">
    <source>
        <dbReference type="EMBL" id="XCB22018.1"/>
    </source>
</evidence>
<feature type="domain" description="TonB-dependent receptor plug" evidence="8">
    <location>
        <begin position="129"/>
        <end position="254"/>
    </location>
</feature>
<keyword evidence="6" id="KW-0998">Cell outer membrane</keyword>
<keyword evidence="5" id="KW-0472">Membrane</keyword>
<keyword evidence="2" id="KW-0813">Transport</keyword>